<name>A0ABT3ZSM8_9BURK</name>
<accession>A0ABT3ZSM8</accession>
<dbReference type="Gene3D" id="3.40.190.10">
    <property type="entry name" value="Periplasmic binding protein-like II"/>
    <property type="match status" value="2"/>
</dbReference>
<dbReference type="PANTHER" id="PTHR30632">
    <property type="entry name" value="MOLYBDATE-BINDING PERIPLASMIC PROTEIN"/>
    <property type="match status" value="1"/>
</dbReference>
<dbReference type="RefSeq" id="WP_267849459.1">
    <property type="nucleotide sequence ID" value="NZ_JAPMXC010000010.1"/>
</dbReference>
<dbReference type="PANTHER" id="PTHR30632:SF11">
    <property type="entry name" value="BLR4797 PROTEIN"/>
    <property type="match status" value="1"/>
</dbReference>
<gene>
    <name evidence="1" type="ORF">OVY01_20675</name>
</gene>
<proteinExistence type="predicted"/>
<dbReference type="Pfam" id="PF13531">
    <property type="entry name" value="SBP_bac_11"/>
    <property type="match status" value="1"/>
</dbReference>
<comment type="caution">
    <text evidence="1">The sequence shown here is derived from an EMBL/GenBank/DDBJ whole genome shotgun (WGS) entry which is preliminary data.</text>
</comment>
<dbReference type="Proteomes" id="UP001082899">
    <property type="component" value="Unassembled WGS sequence"/>
</dbReference>
<reference evidence="1" key="1">
    <citation type="submission" date="2022-11" db="EMBL/GenBank/DDBJ databases">
        <title>Robbsia betulipollinis sp. nov., isolated from pollen of birch (Betula pendula).</title>
        <authorList>
            <person name="Shi H."/>
            <person name="Ambika Manirajan B."/>
            <person name="Ratering S."/>
            <person name="Geissler-Plaum R."/>
            <person name="Schnell S."/>
        </authorList>
    </citation>
    <scope>NUCLEOTIDE SEQUENCE</scope>
    <source>
        <strain evidence="1">Bb-Pol-6</strain>
    </source>
</reference>
<protein>
    <submittedName>
        <fullName evidence="1">Substrate-binding domain-containing protein</fullName>
    </submittedName>
</protein>
<evidence type="ECO:0000313" key="2">
    <source>
        <dbReference type="Proteomes" id="UP001082899"/>
    </source>
</evidence>
<dbReference type="EMBL" id="JAPMXC010000010">
    <property type="protein sequence ID" value="MCY0389564.1"/>
    <property type="molecule type" value="Genomic_DNA"/>
</dbReference>
<dbReference type="InterPro" id="IPR050682">
    <property type="entry name" value="ModA/WtpA"/>
</dbReference>
<organism evidence="1 2">
    <name type="scientific">Robbsia betulipollinis</name>
    <dbReference type="NCBI Taxonomy" id="2981849"/>
    <lineage>
        <taxon>Bacteria</taxon>
        <taxon>Pseudomonadati</taxon>
        <taxon>Pseudomonadota</taxon>
        <taxon>Betaproteobacteria</taxon>
        <taxon>Burkholderiales</taxon>
        <taxon>Burkholderiaceae</taxon>
        <taxon>Robbsia</taxon>
    </lineage>
</organism>
<sequence length="236" mass="24225">MVDRQAADGPGITGISSMATRGMVLQLSQAHARASTQKVAIESVGGVAAMQRVRDGARFDFVVLAADAIDRLIADGLLVADSRVDIARSGVAVAVREGAARPDIGSEQAVRAAVLDARSVGYSTGPSGAHLMRLFARWGIADAIAPRLVRAPPGVAVGTLLAHGDVALGFQQSSELLHVSGIDIVGTLPSDIQCVTTFSAALCASSTQQTAARILLAFLGSADAGFARREHGMTSP</sequence>
<dbReference type="SUPFAM" id="SSF53850">
    <property type="entry name" value="Periplasmic binding protein-like II"/>
    <property type="match status" value="1"/>
</dbReference>
<keyword evidence="2" id="KW-1185">Reference proteome</keyword>
<evidence type="ECO:0000313" key="1">
    <source>
        <dbReference type="EMBL" id="MCY0389564.1"/>
    </source>
</evidence>